<dbReference type="Gene3D" id="3.40.1260.10">
    <property type="entry name" value="DsrEFH-like"/>
    <property type="match status" value="1"/>
</dbReference>
<proteinExistence type="predicted"/>
<dbReference type="Pfam" id="PF02635">
    <property type="entry name" value="DsrE"/>
    <property type="match status" value="1"/>
</dbReference>
<dbReference type="InterPro" id="IPR027396">
    <property type="entry name" value="DsrEFH-like"/>
</dbReference>
<reference evidence="1 2" key="1">
    <citation type="journal article" date="2011" name="Stand. Genomic Sci.">
        <title>Complete genome sequence of 'Thioalkalivibrio sulfidophilus' HL-EbGr7.</title>
        <authorList>
            <person name="Muyzer G."/>
            <person name="Sorokin D.Y."/>
            <person name="Mavromatis K."/>
            <person name="Lapidus A."/>
            <person name="Clum A."/>
            <person name="Ivanova N."/>
            <person name="Pati A."/>
            <person name="d'Haeseleer P."/>
            <person name="Woyke T."/>
            <person name="Kyrpides N.C."/>
        </authorList>
    </citation>
    <scope>NUCLEOTIDE SEQUENCE [LARGE SCALE GENOMIC DNA]</scope>
    <source>
        <strain evidence="1 2">HL-EbGR7</strain>
    </source>
</reference>
<evidence type="ECO:0000313" key="1">
    <source>
        <dbReference type="EMBL" id="ACL74281.1"/>
    </source>
</evidence>
<name>B8GQQ7_THISH</name>
<dbReference type="InterPro" id="IPR003787">
    <property type="entry name" value="Sulphur_relay_DsrE/F-like"/>
</dbReference>
<dbReference type="eggNOG" id="COG1416">
    <property type="taxonomic scope" value="Bacteria"/>
</dbReference>
<organism evidence="1 2">
    <name type="scientific">Thioalkalivibrio sulfidiphilus (strain HL-EbGR7)</name>
    <dbReference type="NCBI Taxonomy" id="396588"/>
    <lineage>
        <taxon>Bacteria</taxon>
        <taxon>Pseudomonadati</taxon>
        <taxon>Pseudomonadota</taxon>
        <taxon>Gammaproteobacteria</taxon>
        <taxon>Chromatiales</taxon>
        <taxon>Ectothiorhodospiraceae</taxon>
        <taxon>Thioalkalivibrio</taxon>
    </lineage>
</organism>
<dbReference type="KEGG" id="tgr:Tgr7_3212"/>
<dbReference type="AlphaFoldDB" id="B8GQQ7"/>
<dbReference type="Proteomes" id="UP000002383">
    <property type="component" value="Chromosome"/>
</dbReference>
<dbReference type="EMBL" id="CP001339">
    <property type="protein sequence ID" value="ACL74281.1"/>
    <property type="molecule type" value="Genomic_DNA"/>
</dbReference>
<sequence precursor="true">MNTPRTRALAATRRAPWLSLMALLILALATAFTLPQARADAEAKVMYHADFSDPRRFSAMLTSIHNMVNHYENNFIDADVRIIFVSHGIRFITDNPLEGSPFAEDERLKEERDNLRGRLVSLVNMNGVKLELCDITRSAVQLASDELYDSVELVPSGVVRIAQLQNEEGFAYIKIE</sequence>
<dbReference type="OrthoDB" id="8776505at2"/>
<dbReference type="HOGENOM" id="CLU_129912_0_0_6"/>
<evidence type="ECO:0000313" key="2">
    <source>
        <dbReference type="Proteomes" id="UP000002383"/>
    </source>
</evidence>
<accession>B8GQQ7</accession>
<dbReference type="STRING" id="396588.Tgr7_3212"/>
<dbReference type="SUPFAM" id="SSF75169">
    <property type="entry name" value="DsrEFH-like"/>
    <property type="match status" value="1"/>
</dbReference>
<gene>
    <name evidence="1" type="ordered locus">Tgr7_3212</name>
</gene>
<dbReference type="PANTHER" id="PTHR37691">
    <property type="entry name" value="BLR3518 PROTEIN"/>
    <property type="match status" value="1"/>
</dbReference>
<dbReference type="PANTHER" id="PTHR37691:SF1">
    <property type="entry name" value="BLR3518 PROTEIN"/>
    <property type="match status" value="1"/>
</dbReference>
<protein>
    <submittedName>
        <fullName evidence="1">Uncharacterized protein</fullName>
    </submittedName>
</protein>
<keyword evidence="2" id="KW-1185">Reference proteome</keyword>